<protein>
    <submittedName>
        <fullName evidence="4">Serine hydrolase</fullName>
    </submittedName>
</protein>
<dbReference type="AlphaFoldDB" id="A0A364RGY9"/>
<name>A0A364RGY9_9BACT</name>
<gene>
    <name evidence="4" type="ORF">DP923_00210</name>
</gene>
<feature type="signal peptide" evidence="2">
    <location>
        <begin position="1"/>
        <end position="22"/>
    </location>
</feature>
<keyword evidence="2" id="KW-0732">Signal</keyword>
<evidence type="ECO:0000256" key="1">
    <source>
        <dbReference type="ARBA" id="ARBA00022801"/>
    </source>
</evidence>
<sequence length="395" mass="44722">MLKNTFLAFSLALSLISCQQQSQPATATTATSQTQPVKHYYPEKGDAWERKKPEEVGMDPALLEQAVAWAKTQETEQIKKDFSTQAEIFGQPLGPLPATRANTNGIILKNGYIVAEWGDTEAVDPTYSVAKSVLSTILVLTLDKGKIRSINDPVANYIKDGGYDSEQNRKVTWEHHARQTSEWEGEMWGKKHDFVGTEAFGKGERKPRELQEPGSFYEYNDTRINRFALSLLRLWEKPLPEVFEDEIMDPINASDTWKWVPYQNSYVEINGKRMPSVSGGTRWGGGLWISARDEARFGYLFLRNGRWGNKQLISESWVKEATGKRGPVGLDYGYLWWLNTSGEAWPDAPTTSYAALGAGQNTVWVDPEHDIVIVWRWHNGNQNELFKQVLAAVKE</sequence>
<dbReference type="RefSeq" id="WP_112303557.1">
    <property type="nucleotide sequence ID" value="NZ_QMDV01000001.1"/>
</dbReference>
<keyword evidence="5" id="KW-1185">Reference proteome</keyword>
<dbReference type="PANTHER" id="PTHR43283:SF11">
    <property type="entry name" value="BETA-LACTAMASE-RELATED DOMAIN-CONTAINING PROTEIN"/>
    <property type="match status" value="1"/>
</dbReference>
<dbReference type="GO" id="GO:0016787">
    <property type="term" value="F:hydrolase activity"/>
    <property type="evidence" value="ECO:0007669"/>
    <property type="project" value="UniProtKB-KW"/>
</dbReference>
<dbReference type="Gene3D" id="3.40.710.10">
    <property type="entry name" value="DD-peptidase/beta-lactamase superfamily"/>
    <property type="match status" value="1"/>
</dbReference>
<dbReference type="OrthoDB" id="1185352at2"/>
<dbReference type="InterPro" id="IPR050789">
    <property type="entry name" value="Diverse_Enzym_Activities"/>
</dbReference>
<feature type="domain" description="Beta-lactamase-related" evidence="3">
    <location>
        <begin position="125"/>
        <end position="375"/>
    </location>
</feature>
<accession>A0A364RGY9</accession>
<dbReference type="EMBL" id="QMDV01000001">
    <property type="protein sequence ID" value="RAU83543.1"/>
    <property type="molecule type" value="Genomic_DNA"/>
</dbReference>
<evidence type="ECO:0000313" key="4">
    <source>
        <dbReference type="EMBL" id="RAU83543.1"/>
    </source>
</evidence>
<dbReference type="Pfam" id="PF00144">
    <property type="entry name" value="Beta-lactamase"/>
    <property type="match status" value="1"/>
</dbReference>
<dbReference type="PANTHER" id="PTHR43283">
    <property type="entry name" value="BETA-LACTAMASE-RELATED"/>
    <property type="match status" value="1"/>
</dbReference>
<reference evidence="4 5" key="1">
    <citation type="submission" date="2018-06" db="EMBL/GenBank/DDBJ databases">
        <authorList>
            <person name="Liu Z.-W."/>
        </authorList>
    </citation>
    <scope>NUCLEOTIDE SEQUENCE [LARGE SCALE GENOMIC DNA]</scope>
    <source>
        <strain evidence="4 5">2b14</strain>
    </source>
</reference>
<comment type="caution">
    <text evidence="4">The sequence shown here is derived from an EMBL/GenBank/DDBJ whole genome shotgun (WGS) entry which is preliminary data.</text>
</comment>
<organism evidence="4 5">
    <name type="scientific">Pontibacter arcticus</name>
    <dbReference type="NCBI Taxonomy" id="2080288"/>
    <lineage>
        <taxon>Bacteria</taxon>
        <taxon>Pseudomonadati</taxon>
        <taxon>Bacteroidota</taxon>
        <taxon>Cytophagia</taxon>
        <taxon>Cytophagales</taxon>
        <taxon>Hymenobacteraceae</taxon>
        <taxon>Pontibacter</taxon>
    </lineage>
</organism>
<dbReference type="Proteomes" id="UP000251692">
    <property type="component" value="Unassembled WGS sequence"/>
</dbReference>
<evidence type="ECO:0000259" key="3">
    <source>
        <dbReference type="Pfam" id="PF00144"/>
    </source>
</evidence>
<dbReference type="InterPro" id="IPR012338">
    <property type="entry name" value="Beta-lactam/transpept-like"/>
</dbReference>
<dbReference type="SUPFAM" id="SSF56601">
    <property type="entry name" value="beta-lactamase/transpeptidase-like"/>
    <property type="match status" value="1"/>
</dbReference>
<reference evidence="4 5" key="2">
    <citation type="submission" date="2018-07" db="EMBL/GenBank/DDBJ databases">
        <title>Pontibacter sp. 2b14 genomic sequence and assembly.</title>
        <authorList>
            <person name="Du Z.-J."/>
        </authorList>
    </citation>
    <scope>NUCLEOTIDE SEQUENCE [LARGE SCALE GENOMIC DNA]</scope>
    <source>
        <strain evidence="4 5">2b14</strain>
    </source>
</reference>
<dbReference type="InterPro" id="IPR001466">
    <property type="entry name" value="Beta-lactam-related"/>
</dbReference>
<evidence type="ECO:0000256" key="2">
    <source>
        <dbReference type="SAM" id="SignalP"/>
    </source>
</evidence>
<feature type="chain" id="PRO_5016834255" evidence="2">
    <location>
        <begin position="23"/>
        <end position="395"/>
    </location>
</feature>
<evidence type="ECO:0000313" key="5">
    <source>
        <dbReference type="Proteomes" id="UP000251692"/>
    </source>
</evidence>
<dbReference type="PROSITE" id="PS51257">
    <property type="entry name" value="PROKAR_LIPOPROTEIN"/>
    <property type="match status" value="1"/>
</dbReference>
<keyword evidence="1 4" id="KW-0378">Hydrolase</keyword>
<proteinExistence type="predicted"/>